<dbReference type="RefSeq" id="WP_153463751.1">
    <property type="nucleotide sequence ID" value="NZ_WBOF01000001.1"/>
</dbReference>
<proteinExistence type="predicted"/>
<dbReference type="OrthoDB" id="2111961at201174"/>
<protein>
    <submittedName>
        <fullName evidence="1">Uncharacterized protein</fullName>
    </submittedName>
</protein>
<comment type="caution">
    <text evidence="1">The sequence shown here is derived from an EMBL/GenBank/DDBJ whole genome shotgun (WGS) entry which is preliminary data.</text>
</comment>
<dbReference type="Proteomes" id="UP000450000">
    <property type="component" value="Unassembled WGS sequence"/>
</dbReference>
<organism evidence="1 2">
    <name type="scientific">Streptomyces kaniharaensis</name>
    <dbReference type="NCBI Taxonomy" id="212423"/>
    <lineage>
        <taxon>Bacteria</taxon>
        <taxon>Bacillati</taxon>
        <taxon>Actinomycetota</taxon>
        <taxon>Actinomycetes</taxon>
        <taxon>Kitasatosporales</taxon>
        <taxon>Streptomycetaceae</taxon>
        <taxon>Streptomyces</taxon>
    </lineage>
</organism>
<gene>
    <name evidence="1" type="ORF">F7Q99_21330</name>
</gene>
<keyword evidence="2" id="KW-1185">Reference proteome</keyword>
<accession>A0A6N7KXN1</accession>
<dbReference type="EMBL" id="WBOF01000001">
    <property type="protein sequence ID" value="MQS14734.1"/>
    <property type="molecule type" value="Genomic_DNA"/>
</dbReference>
<evidence type="ECO:0000313" key="1">
    <source>
        <dbReference type="EMBL" id="MQS14734.1"/>
    </source>
</evidence>
<dbReference type="AlphaFoldDB" id="A0A6N7KXN1"/>
<evidence type="ECO:0000313" key="2">
    <source>
        <dbReference type="Proteomes" id="UP000450000"/>
    </source>
</evidence>
<sequence>MALSDRVEILSRPSGGEPSAYAFSDYASFVRGSAQLPRNEEIPVDSPLESSPFSQDILSGSSGTHVRVRIAEHDDTNVLGYALSNFSHDKFENILRLYTPIGQVNDYLMHPAYHTIRSRDLIVELSTACGDIKNRSSIPFDFFSFEGRSRPSHMDFYRYIDAQSPRNKSVHTISRTKRGDAIYLSAADIQAADLVHQLESDLAAADALPEHLDELGKKSGEIPRGFQLALSGGMRSEHLARAPRSTGAAFRGIILAETARPTLGRKHVVDQRTAIAKAAADHETEYDAIRRSVLPSSEPPPATPAAMKWKREFFERTTAELKSQPPKSETLHIWCGRESLEARVMIGFGELLALGFFGDMRILRSHLQDIYDFAFLYVEQLGSESFPCVALAETLSAGGYVEIGKHQVLRRYGIGEFKERGESILDDFNPKNPRKSPTTPDLLVCWSFSKEDVEEYPWVVEPATNDNSEFRGQTHLWVPNRGEVGRERALPVIAISDLLDRFVEEGSLSAPPEWPSSLPEVYY</sequence>
<name>A0A6N7KXN1_9ACTN</name>
<reference evidence="1 2" key="1">
    <citation type="submission" date="2019-09" db="EMBL/GenBank/DDBJ databases">
        <title>Genome Sequences of Streptomyces kaniharaensis ATCC 21070.</title>
        <authorList>
            <person name="Zhu W."/>
            <person name="De Crecy-Lagard V."/>
            <person name="Richards N.G."/>
        </authorList>
    </citation>
    <scope>NUCLEOTIDE SEQUENCE [LARGE SCALE GENOMIC DNA]</scope>
    <source>
        <strain evidence="1 2">SF-557</strain>
    </source>
</reference>